<dbReference type="PROSITE" id="PS50067">
    <property type="entry name" value="KINESIN_MOTOR_2"/>
    <property type="match status" value="1"/>
</dbReference>
<evidence type="ECO:0000256" key="5">
    <source>
        <dbReference type="PROSITE-ProRule" id="PRU00283"/>
    </source>
</evidence>
<feature type="compositionally biased region" description="Polar residues" evidence="7">
    <location>
        <begin position="55"/>
        <end position="80"/>
    </location>
</feature>
<dbReference type="GO" id="GO:0005524">
    <property type="term" value="F:ATP binding"/>
    <property type="evidence" value="ECO:0007669"/>
    <property type="project" value="UniProtKB-UniRule"/>
</dbReference>
<feature type="domain" description="Kinesin motor" evidence="8">
    <location>
        <begin position="1332"/>
        <end position="1679"/>
    </location>
</feature>
<dbReference type="Pfam" id="PF15296">
    <property type="entry name" value="Codanin-1_C"/>
    <property type="match status" value="1"/>
</dbReference>
<feature type="compositionally biased region" description="Basic and acidic residues" evidence="7">
    <location>
        <begin position="2313"/>
        <end position="2327"/>
    </location>
</feature>
<dbReference type="InterPro" id="IPR027417">
    <property type="entry name" value="P-loop_NTPase"/>
</dbReference>
<accession>A0A556U7J4</accession>
<feature type="binding site" evidence="5">
    <location>
        <begin position="1402"/>
        <end position="1409"/>
    </location>
    <ligand>
        <name>ATP</name>
        <dbReference type="ChEBI" id="CHEBI:30616"/>
    </ligand>
</feature>
<keyword evidence="1 5" id="KW-0547">Nucleotide-binding</keyword>
<feature type="compositionally biased region" description="Polar residues" evidence="7">
    <location>
        <begin position="280"/>
        <end position="290"/>
    </location>
</feature>
<dbReference type="InterPro" id="IPR028171">
    <property type="entry name" value="Codanin-1_C"/>
</dbReference>
<reference evidence="10 11" key="1">
    <citation type="journal article" date="2019" name="Genome Biol. Evol.">
        <title>Whole-Genome Sequencing of the Giant Devil Catfish, Bagarius yarrelli.</title>
        <authorList>
            <person name="Jiang W."/>
            <person name="Lv Y."/>
            <person name="Cheng L."/>
            <person name="Yang K."/>
            <person name="Chao B."/>
            <person name="Wang X."/>
            <person name="Li Y."/>
            <person name="Pan X."/>
            <person name="You X."/>
            <person name="Zhang Y."/>
            <person name="Yang J."/>
            <person name="Li J."/>
            <person name="Zhang X."/>
            <person name="Liu S."/>
            <person name="Sun C."/>
            <person name="Yang J."/>
            <person name="Shi Q."/>
        </authorList>
    </citation>
    <scope>NUCLEOTIDE SEQUENCE [LARGE SCALE GENOMIC DNA]</scope>
    <source>
        <strain evidence="10">JWS20170419001</strain>
        <tissue evidence="10">Muscle</tissue>
    </source>
</reference>
<feature type="compositionally biased region" description="Low complexity" evidence="7">
    <location>
        <begin position="3466"/>
        <end position="3477"/>
    </location>
</feature>
<dbReference type="OrthoDB" id="3176171at2759"/>
<keyword evidence="11" id="KW-1185">Reference proteome</keyword>
<keyword evidence="4 5" id="KW-0505">Motor protein</keyword>
<dbReference type="GO" id="GO:0008289">
    <property type="term" value="F:lipid binding"/>
    <property type="evidence" value="ECO:0007669"/>
    <property type="project" value="InterPro"/>
</dbReference>
<dbReference type="InterPro" id="IPR002913">
    <property type="entry name" value="START_lipid-bd_dom"/>
</dbReference>
<feature type="compositionally biased region" description="Polar residues" evidence="7">
    <location>
        <begin position="4271"/>
        <end position="4292"/>
    </location>
</feature>
<feature type="compositionally biased region" description="Polar residues" evidence="7">
    <location>
        <begin position="329"/>
        <end position="346"/>
    </location>
</feature>
<feature type="region of interest" description="Disordered" evidence="7">
    <location>
        <begin position="4353"/>
        <end position="4421"/>
    </location>
</feature>
<comment type="similarity">
    <text evidence="5">Belongs to the TRAFAC class myosin-kinesin ATPase superfamily. Kinesin family.</text>
</comment>
<dbReference type="SMART" id="SM00129">
    <property type="entry name" value="KISc"/>
    <property type="match status" value="1"/>
</dbReference>
<dbReference type="FunFam" id="3.40.850.10:FF:000021">
    <property type="entry name" value="kinesin-like protein KIF16B isoform X1"/>
    <property type="match status" value="1"/>
</dbReference>
<evidence type="ECO:0000259" key="8">
    <source>
        <dbReference type="PROSITE" id="PS50067"/>
    </source>
</evidence>
<feature type="compositionally biased region" description="Polar residues" evidence="7">
    <location>
        <begin position="4395"/>
        <end position="4411"/>
    </location>
</feature>
<feature type="coiled-coil region" evidence="6">
    <location>
        <begin position="1854"/>
        <end position="1884"/>
    </location>
</feature>
<evidence type="ECO:0000256" key="4">
    <source>
        <dbReference type="ARBA" id="ARBA00023175"/>
    </source>
</evidence>
<evidence type="ECO:0000256" key="7">
    <source>
        <dbReference type="SAM" id="MobiDB-lite"/>
    </source>
</evidence>
<protein>
    <submittedName>
        <fullName evidence="10">Codanin-1</fullName>
    </submittedName>
</protein>
<feature type="compositionally biased region" description="Polar residues" evidence="7">
    <location>
        <begin position="95"/>
        <end position="104"/>
    </location>
</feature>
<dbReference type="InterPro" id="IPR019821">
    <property type="entry name" value="Kinesin_motor_CS"/>
</dbReference>
<feature type="region of interest" description="Disordered" evidence="7">
    <location>
        <begin position="4271"/>
        <end position="4299"/>
    </location>
</feature>
<dbReference type="PANTHER" id="PTHR47117">
    <property type="entry name" value="STAR-RELATED LIPID TRANSFER PROTEIN 9"/>
    <property type="match status" value="1"/>
</dbReference>
<dbReference type="EMBL" id="VCAZ01000059">
    <property type="protein sequence ID" value="TSN67084.1"/>
    <property type="molecule type" value="Genomic_DNA"/>
</dbReference>
<dbReference type="Proteomes" id="UP000319801">
    <property type="component" value="Unassembled WGS sequence"/>
</dbReference>
<evidence type="ECO:0000256" key="2">
    <source>
        <dbReference type="ARBA" id="ARBA00022840"/>
    </source>
</evidence>
<feature type="region of interest" description="Disordered" evidence="7">
    <location>
        <begin position="55"/>
        <end position="310"/>
    </location>
</feature>
<feature type="compositionally biased region" description="Polar residues" evidence="7">
    <location>
        <begin position="118"/>
        <end position="144"/>
    </location>
</feature>
<dbReference type="SUPFAM" id="SSF52540">
    <property type="entry name" value="P-loop containing nucleoside triphosphate hydrolases"/>
    <property type="match status" value="1"/>
</dbReference>
<dbReference type="InterPro" id="IPR001752">
    <property type="entry name" value="Kinesin_motor_dom"/>
</dbReference>
<evidence type="ECO:0000259" key="9">
    <source>
        <dbReference type="PROSITE" id="PS50848"/>
    </source>
</evidence>
<feature type="region of interest" description="Disordered" evidence="7">
    <location>
        <begin position="4044"/>
        <end position="4067"/>
    </location>
</feature>
<feature type="compositionally biased region" description="Polar residues" evidence="7">
    <location>
        <begin position="2071"/>
        <end position="2090"/>
    </location>
</feature>
<feature type="region of interest" description="Disordered" evidence="7">
    <location>
        <begin position="1086"/>
        <end position="1119"/>
    </location>
</feature>
<organism evidence="10 11">
    <name type="scientific">Bagarius yarrelli</name>
    <name type="common">Goonch</name>
    <name type="synonym">Bagrus yarrelli</name>
    <dbReference type="NCBI Taxonomy" id="175774"/>
    <lineage>
        <taxon>Eukaryota</taxon>
        <taxon>Metazoa</taxon>
        <taxon>Chordata</taxon>
        <taxon>Craniata</taxon>
        <taxon>Vertebrata</taxon>
        <taxon>Euteleostomi</taxon>
        <taxon>Actinopterygii</taxon>
        <taxon>Neopterygii</taxon>
        <taxon>Teleostei</taxon>
        <taxon>Ostariophysi</taxon>
        <taxon>Siluriformes</taxon>
        <taxon>Sisoridae</taxon>
        <taxon>Sisorinae</taxon>
        <taxon>Bagarius</taxon>
    </lineage>
</organism>
<evidence type="ECO:0000256" key="3">
    <source>
        <dbReference type="ARBA" id="ARBA00023054"/>
    </source>
</evidence>
<dbReference type="Gene3D" id="3.40.850.10">
    <property type="entry name" value="Kinesin motor domain"/>
    <property type="match status" value="1"/>
</dbReference>
<gene>
    <name evidence="10" type="ORF">Baya_8900</name>
</gene>
<evidence type="ECO:0000313" key="11">
    <source>
        <dbReference type="Proteomes" id="UP000319801"/>
    </source>
</evidence>
<dbReference type="GO" id="GO:0007018">
    <property type="term" value="P:microtubule-based movement"/>
    <property type="evidence" value="ECO:0007669"/>
    <property type="project" value="InterPro"/>
</dbReference>
<dbReference type="GO" id="GO:0003777">
    <property type="term" value="F:microtubule motor activity"/>
    <property type="evidence" value="ECO:0007669"/>
    <property type="project" value="InterPro"/>
</dbReference>
<dbReference type="InterPro" id="IPR023393">
    <property type="entry name" value="START-like_dom_sf"/>
</dbReference>
<dbReference type="PANTHER" id="PTHR47117:SF1">
    <property type="entry name" value="STAR-RELATED LIPID TRANSFER PROTEIN 9"/>
    <property type="match status" value="1"/>
</dbReference>
<feature type="domain" description="START" evidence="9">
    <location>
        <begin position="4690"/>
        <end position="4800"/>
    </location>
</feature>
<dbReference type="PRINTS" id="PR00380">
    <property type="entry name" value="KINESINHEAVY"/>
</dbReference>
<keyword evidence="2 5" id="KW-0067">ATP-binding</keyword>
<feature type="compositionally biased region" description="Low complexity" evidence="7">
    <location>
        <begin position="191"/>
        <end position="200"/>
    </location>
</feature>
<feature type="compositionally biased region" description="Polar residues" evidence="7">
    <location>
        <begin position="4354"/>
        <end position="4366"/>
    </location>
</feature>
<dbReference type="PROSITE" id="PS00411">
    <property type="entry name" value="KINESIN_MOTOR_1"/>
    <property type="match status" value="1"/>
</dbReference>
<evidence type="ECO:0000256" key="6">
    <source>
        <dbReference type="SAM" id="Coils"/>
    </source>
</evidence>
<feature type="coiled-coil region" evidence="6">
    <location>
        <begin position="4456"/>
        <end position="4498"/>
    </location>
</feature>
<feature type="compositionally biased region" description="Polar residues" evidence="7">
    <location>
        <begin position="235"/>
        <end position="244"/>
    </location>
</feature>
<feature type="compositionally biased region" description="Polar residues" evidence="7">
    <location>
        <begin position="4044"/>
        <end position="4053"/>
    </location>
</feature>
<keyword evidence="3 6" id="KW-0175">Coiled coil</keyword>
<dbReference type="Pfam" id="PF00225">
    <property type="entry name" value="Kinesin"/>
    <property type="match status" value="1"/>
</dbReference>
<feature type="compositionally biased region" description="Basic and acidic residues" evidence="7">
    <location>
        <begin position="3575"/>
        <end position="3602"/>
    </location>
</feature>
<feature type="region of interest" description="Disordered" evidence="7">
    <location>
        <begin position="2060"/>
        <end position="2090"/>
    </location>
</feature>
<feature type="compositionally biased region" description="Polar residues" evidence="7">
    <location>
        <begin position="1102"/>
        <end position="1117"/>
    </location>
</feature>
<dbReference type="PROSITE" id="PS50848">
    <property type="entry name" value="START"/>
    <property type="match status" value="1"/>
</dbReference>
<evidence type="ECO:0000256" key="1">
    <source>
        <dbReference type="ARBA" id="ARBA00022741"/>
    </source>
</evidence>
<sequence length="4901" mass="544616">MAAVLESLQRRDVELCRVLNWLRGQTDFSEDHGGLLTVRKQEFVPFLLNFLRDQSSNTLTHGPSTPAKTPGSTRSLRAQGSSSERRASNRASASQGTRSASRVQLFSPAPSTPHPDNPSEQDSPQTASQNLTGVSAFSSPTFRSGWSPAPRHATSERRSAQRHCLADFMTSPPDAQVSPTFQTHRGRRRSSGFGASSSNRHTGARGGHFLNAGSADVAGRKERAGGRVNDPASPPTQVELNFNNFDDFPPVGASHATPKAAKPSRRINPTPVSAERPNSKPESCFTSTPLSKPCSPPSIPGATGTWQTTGSPLCLQEERELLKKERSKLAQQSSSPLKPSESVCTPTKSILRSGSKVAPDPQAPCPDPTKVTHAPELELLAELYSACISENLVPCVFLELFFVLQLLTSRSVSTSEPTELCSNVCERKTDFLERTYLGNVHNCVYFAVRVLETQFALLSHLDHCTLRLLAENERVATFSPTLRDRLAQAQDTCTAKVIPSHTAVIHTVPFQPATDNRTNFSSDKAFHIFKKQRDIFYELLREWEDYHKEPGWLFEAALGNRVRAMVTQLTAAGSHCHFARLFQKQLVQMCKGHRELSSPGDTPDADLLGMVGADSLGRLKRLQERLIQPQALIGPCPPPSFPGHQEFFRDFLQTASCCQLNQHLKDGLCQQLLQLNEVSILGPDGSVTTGAEEGDGDMQQQDEKQRFSSVLLVARLLAKFLGFISFMPYQTSEAPSREIREAAIALRSESAPALDVSAVLKSCVRRKRTVLTVPWLVEFLSMLDYTGPFLTCYKTALGLLLQIYRRMRLGQVEEHYYLNQMLLVAVLGWLFQIPVIPDDLFFSINMQEVEDLENHASSQGLDNLPLVDQQLLFTCCPYLAEFRKLLAAFVSGSASKTGGLIRKITPTSAEPRGPSINRSQQKLQALQIFIISLDLEQAFFHNQPPSLKRTVEFVAERVGSNCVKHIKATLVSELVQDGEKTLRDSLESECVNAAKLNDSICAQLCDSGMQALEKATRFCSENAPRAVRVLLPDETPQAVLSTSESITTRLATEKACSWLSSNITALIKREWKSTFERVMKNATCSTSTESVDTGGSGKTVLINKSSPGQGAGSSCPQDCSHKGPLASDVIIELKEVLSIAVGPRSREEVLTVLQIDCLLDKVQQTLKCRKFMSAVAEQMLLRCTVLLASKLVSGELPLVASDVDVGNLLDKFVVLWTQIPSTHLTLHLLFTEPLLTLIINSNDLKRYNYLLFVRKLVDKDLLKEEEVLCHWAKLPEFSFPWESILGFQNLSLSSPPQVPLVKSSDILQIFQERADGGRIAVEVEDKVVRVRNVKFDGRADGRTEALADSREKLLEFAFDYCYWSVNPEATNYASQEEVFQDLGMCVLAGANEGYNVCLFAYGQTGSGKTYTMMGNPDSVGLTPRICQGLFQSGVDSSDGQTCRVEVSFLEIYNERVRDLLRGADQKKPAALRVREHPEKGPYVQGLTQHVVEDSKQAIDLLEEGIANRITAATHVHDASSRSHAIFTIQYTQAILENNLPSEIVSKINLVDLAGSERADPNYCRDRITEGANINKSLVTLGIVISALAQNSQMCSSSHSINSMLSEGEASTIGSQSSSLSNSSRRHCFIPYRDSVLTWLLKDSLGGNSKTIMIATISPSCISYNETLSTLRYAAHAKNIVNKPRVNEDASVRLIRELREEIDRLKSMLLSFSMQRNPSPSLSDERDSSLSDIVLQNELKVEQLTKDWSESWRDKRALLEQYGVDINQDRTGVQIHSLQPHLISLEPDVLSTGVTIYHLPIIEGGPLFSSSELKALTPKSREEEVSTQEGSERLASWQRLEEHQHYVECLREEILVEQRKAEKDLEKEQAHLRKQRSEIQQWILQEKQRLAAIREKGTLDSGVQTDILPTSAPAGINENECSNKTVRPSLIVGDRKRVVQEELLKHHALRRNENRIRRKRLRYQLERIARKRHLLEAKQELQRLETALLLRLDEPQSPDFVSPSKRREHPMVLRRHSFSVDLLSRLYPQHTPIFSQFLRRNKLSESTSSLSKGTFPTKWVSDESLAGKPRGRSNTMPSTCSKGTSSRTGSSENIKMLVKENVLSERMTKGKALDLDAKNSKEVLPIIKQPSQPKNIPKRGKSLAHEGNKGLETIRKALSQSVGSGIKMALARVFRKPPLGSRSCKNFKTASRAKTLFAVEEKKDKVIEDMAAKQPHLSIKSTVSCDGLDQLLNLNERKQNCWHSAETLSNNTRKWVMVQNDQTNWVDNNGNEVADDYSDCDSLFSVDSLSSAYAIALAKQLQQEECESSEAESEDSRMSKDSLVRDSNESTGPRPALKFHQSLCHTLHSSLNPQSNPGIENIKSKEISDELSRTLHGQSVTKQIIEGSSHLKQDFQHSSQASVRETEASLALTDAWSSTDAADSPRILGALLKQCILSETSSSQSQASLDLSGATTGSECQITPCFYSTQGEDATVEAQNNVSSERETFLDYFLSDLTSTSCSTQDERTLLQDNNGLLRKSETSNGSAEASITQYTMSNDTLCEDNSPPLKLAALEKNEVNMLVVSLPFEDSSVLPGQSSSLCLQDKSPDNNSKSNFILITGPIQSGDESFSIKSFASQKSLSESKTQSKESYIAKASSRKGNIFVKCDEETQQELGVNNDNKQKSISSTEELHQTEIHNLKCKNESYFEPQNIMEHLVTHDEKEVSDEKTSVQHQVQYTETCSESYDAKNEKDNPSEINIPSASAGKVADSLSHCDAQLELESCNVYSRKRSKDSQDDLAGNLKTPKRSCVESLVPVDSAVINVSSMCSEISNISRRNSTGKLVQVEKDITASPMSKPFQQDPIDSWKETASINSYLKMSQNSDTHLSTHASLETKKQQMSTVCSVGMQDVKCPDVRPVDNVVFDESLLQKIGLAINDKISEVVKEHLNMSLQVDGGEDINEKPDSNRETFLSTNINVFNKTQSKKEMTAEVSVGLVSEYSAYDKVNLDNTNECVGDKNLKKYPTEKEDVLEDKGDELLGRCLFLPVKDVNEDTENSYEPVAQELKINLPEANTVLYEGTTEYHPESSITSDSNDLNNKVISESYQTIQPTLMSTCNQNPKVMSSSKYVTVPEEDEQVLLIKTGLNPINEVAHNSNPAGPTLRTEDNRFEFSSNAQHKPGVYPEVNSISGVCCDVSVSSCCSEAVIEHVVSDMPKKAVNTDEASRVNMAAKPGQVVEMNTVPHLYTESASQFKTKNQHSFHLDSAGNVQSKQSRPLAKLAYPEWAGKKEGFSTQEQAHGGENNDGLNKAKDETMGLEKHNYLEKLHKETTVSESGQTLALSIELHKDSQTQIIQSIIMTDSFQKEDNSLFKNDHTQHREKVPDQCRNSLKERKNLDHLQSLDLSNLSKCLQKPEQRDMTEAAQLNISASVPFNPKEHQVYIESNENPNEGKQHTTANTLRLVFSRPNEERHRAKPKKYRKAYFTAPPSSSTDSTPDSSLDELAKFRVHKSLLAIPAVAGTSAFKRATADNRNSLSDVSSTSLSLEMNKESLQSNAKHNQTYGPDFDIKDFTTDGTEKVRQNKYLMPQLFQISSQPKDDKTVHSTRDGSTHISDKDNNERPKSVENNSSQPQEPILHFGSSDINPFVYTRNKDGLPNVASKNQAFGSAANISSQLTSLKFSSNTIARCCSMDNGLNVQNSPFSSHLSTYACQRGLSSTLSSAEDSKEHISTESKLKEAFQTSGSEDSEKILTATGSDSCNETLELASSSGQVDEIVLVYSSEHESHENKQVSCKCDHGTQTVKFFEDSEKKSRHKRSSTQVTVSSLTQETSTTWTSLQNMSEHLSELIVSTSDLLGNIQCMRTGESAVKNEPPSKTSSQVSAVKIDSHKHCKSDGSTQTAIDVGIQTEGNALQMKQNNVLQTTSPVPNPKSHEVNVIVKVIGSEVCTIPNQDGVIKSIRAQSESRQTIDTIKSMPDLRLEGPPLSKNVGEKFDTVKGLSLENVAPNQRYFSPVTVDHQASNQQIKPQIKLDKRVLLIDRASSPILTVDVTHLQKKKISSGTTFTPVESLSNTFKNPPENKRLSTTKPQPQCQRYHVYTHHTENKSESSISLDNYSCVNVGALGYAGFTDVSSGSYVQNGQIKHSKGAESQVAKKAIWQSPQSHSRSYSVSTQVYSQPDLSQNTLQSSTPINHSQRSSMQEYKHKVYKDISFPSDLSKDTIQYPEEDSMSLAPSECNTDILVSINPLTDTSPLQDEYRLPENLPMHNKFNNWSGISQQPPTRVTNENKATMEKSPNINTHNLNPCSAETESLGSTGYKPGDRRTREIERLRKEREQVLASMQLDLSPHPLSVELTEAKLHYGLGKTDTLLKMIKSSGRTESTSSTKQQLYDRHRRSIDGLRKEREDCLQTTRRARSLSPSKHPNSSNQTTEQAQRAVDGPSRQREYLQQLRKEVVEMSRVPDPLKREGQYPTDIELLLRDYTRAREEAKTEIARARVRLRERTEQEKRRLEQQALSQSVKDHLRLCTRVSNSTLCTGSNLSLSSGPTSGYNSSNAALLKDCPSPSIQITGVSDRELRVRSRPPIIPLQSLKLPRAWLSAQDIRVENSSSGYELHSSSSSPSRRQRTCSFSSPSSISIQYLDIADCTLTSALSEVHLASGGDVRNLLAGNAQAGWRHQGLENGVQTFHRPSFRPSAHGFLGVMELERPLLSLWSLIRDHSKTHLYNKSVKSAWTRLLDDTTQLVYLLTDPSYCCMKQPRDFCCLSTESKQNDMWVLAMQSVFEESLPRPSVDTVRGEMFPSAWVLQRRRRQDREITTVIYLLQFGNITGPTHLFALSYYITAMAWGRVSDHPLAPVNIELRSSGSPAPPPAAMTSTTDFDNADITQQYSRINTRFELSDEELDNDNSTARLFERSRIKALAGEI</sequence>
<feature type="region of interest" description="Disordered" evidence="7">
    <location>
        <begin position="3270"/>
        <end position="3289"/>
    </location>
</feature>
<feature type="region of interest" description="Disordered" evidence="7">
    <location>
        <begin position="3447"/>
        <end position="3478"/>
    </location>
</feature>
<feature type="region of interest" description="Disordered" evidence="7">
    <location>
        <begin position="3569"/>
        <end position="3620"/>
    </location>
</feature>
<proteinExistence type="inferred from homology"/>
<evidence type="ECO:0000313" key="10">
    <source>
        <dbReference type="EMBL" id="TSN67084.1"/>
    </source>
</evidence>
<comment type="caution">
    <text evidence="10">The sequence shown here is derived from an EMBL/GenBank/DDBJ whole genome shotgun (WGS) entry which is preliminary data.</text>
</comment>
<dbReference type="SUPFAM" id="SSF55961">
    <property type="entry name" value="Bet v1-like"/>
    <property type="match status" value="1"/>
</dbReference>
<feature type="region of interest" description="Disordered" evidence="7">
    <location>
        <begin position="324"/>
        <end position="346"/>
    </location>
</feature>
<name>A0A556U7J4_BAGYA</name>
<dbReference type="Gene3D" id="3.30.530.20">
    <property type="match status" value="1"/>
</dbReference>
<dbReference type="InterPro" id="IPR036961">
    <property type="entry name" value="Kinesin_motor_dom_sf"/>
</dbReference>
<dbReference type="GO" id="GO:0008017">
    <property type="term" value="F:microtubule binding"/>
    <property type="evidence" value="ECO:0007669"/>
    <property type="project" value="InterPro"/>
</dbReference>
<dbReference type="GO" id="GO:0048731">
    <property type="term" value="P:system development"/>
    <property type="evidence" value="ECO:0007669"/>
    <property type="project" value="UniProtKB-ARBA"/>
</dbReference>
<feature type="compositionally biased region" description="Basic and acidic residues" evidence="7">
    <location>
        <begin position="4374"/>
        <end position="4385"/>
    </location>
</feature>
<feature type="region of interest" description="Disordered" evidence="7">
    <location>
        <begin position="2305"/>
        <end position="2335"/>
    </location>
</feature>